<dbReference type="EMBL" id="WEGH01000003">
    <property type="protein sequence ID" value="MQY06216.1"/>
    <property type="molecule type" value="Genomic_DNA"/>
</dbReference>
<evidence type="ECO:0000256" key="1">
    <source>
        <dbReference type="SAM" id="Phobius"/>
    </source>
</evidence>
<dbReference type="Pfam" id="PF14017">
    <property type="entry name" value="DUF4233"/>
    <property type="match status" value="1"/>
</dbReference>
<organism evidence="2 3">
    <name type="scientific">Actinomadura macrotermitis</name>
    <dbReference type="NCBI Taxonomy" id="2585200"/>
    <lineage>
        <taxon>Bacteria</taxon>
        <taxon>Bacillati</taxon>
        <taxon>Actinomycetota</taxon>
        <taxon>Actinomycetes</taxon>
        <taxon>Streptosporangiales</taxon>
        <taxon>Thermomonosporaceae</taxon>
        <taxon>Actinomadura</taxon>
    </lineage>
</organism>
<keyword evidence="3" id="KW-1185">Reference proteome</keyword>
<feature type="transmembrane region" description="Helical" evidence="1">
    <location>
        <begin position="36"/>
        <end position="57"/>
    </location>
</feature>
<protein>
    <recommendedName>
        <fullName evidence="4">DUF4233 domain-containing protein</fullName>
    </recommendedName>
</protein>
<evidence type="ECO:0000313" key="2">
    <source>
        <dbReference type="EMBL" id="MQY06216.1"/>
    </source>
</evidence>
<evidence type="ECO:0000313" key="3">
    <source>
        <dbReference type="Proteomes" id="UP000487268"/>
    </source>
</evidence>
<proteinExistence type="predicted"/>
<keyword evidence="1" id="KW-1133">Transmembrane helix</keyword>
<gene>
    <name evidence="2" type="ORF">ACRB68_43020</name>
</gene>
<feature type="transmembrane region" description="Helical" evidence="1">
    <location>
        <begin position="6"/>
        <end position="29"/>
    </location>
</feature>
<keyword evidence="1" id="KW-0812">Transmembrane</keyword>
<accession>A0A7K0BYQ7</accession>
<feature type="transmembrane region" description="Helical" evidence="1">
    <location>
        <begin position="69"/>
        <end position="98"/>
    </location>
</feature>
<evidence type="ECO:0008006" key="4">
    <source>
        <dbReference type="Google" id="ProtNLM"/>
    </source>
</evidence>
<keyword evidence="1" id="KW-0472">Membrane</keyword>
<dbReference type="AlphaFoldDB" id="A0A7K0BYQ7"/>
<dbReference type="RefSeq" id="WP_328594547.1">
    <property type="nucleotide sequence ID" value="NZ_WEGH01000003.1"/>
</dbReference>
<dbReference type="InterPro" id="IPR025327">
    <property type="entry name" value="DUF4233"/>
</dbReference>
<dbReference type="Proteomes" id="UP000487268">
    <property type="component" value="Unassembled WGS sequence"/>
</dbReference>
<name>A0A7K0BYQ7_9ACTN</name>
<comment type="caution">
    <text evidence="2">The sequence shown here is derived from an EMBL/GenBank/DDBJ whole genome shotgun (WGS) entry which is preliminary data.</text>
</comment>
<sequence>MRGPRALLATVLVCEAIVIALAIPVAVAVLKVDGGLAGLVCGGLAVVCVLMAGLLRFPWGVAAGSVLQVAVIATGFMVPTMFGLGILFGVLWAGSIWLGRKAEKAQAR</sequence>
<reference evidence="2 3" key="1">
    <citation type="submission" date="2019-10" db="EMBL/GenBank/DDBJ databases">
        <title>Actinomadura rubteroloni sp. nov. and Actinomadura macrotermitis sp. nov., isolated from the gut of fungus growing-termite Macrotermes natalensis.</title>
        <authorList>
            <person name="Benndorf R."/>
            <person name="Martin K."/>
            <person name="Kuefner M."/>
            <person name="De Beer W."/>
            <person name="Kaster A.-K."/>
            <person name="Vollmers J."/>
            <person name="Poulsen M."/>
            <person name="Beemelmanns C."/>
        </authorList>
    </citation>
    <scope>NUCLEOTIDE SEQUENCE [LARGE SCALE GENOMIC DNA]</scope>
    <source>
        <strain evidence="2 3">RB68</strain>
    </source>
</reference>